<dbReference type="OrthoDB" id="2384350at2759"/>
<dbReference type="InterPro" id="IPR036770">
    <property type="entry name" value="Ankyrin_rpt-contain_sf"/>
</dbReference>
<dbReference type="Pfam" id="PF16589">
    <property type="entry name" value="BRCT_2"/>
    <property type="match status" value="1"/>
</dbReference>
<feature type="region of interest" description="Disordered" evidence="8">
    <location>
        <begin position="175"/>
        <end position="456"/>
    </location>
</feature>
<organism evidence="11 12">
    <name type="scientific">Chanos chanos</name>
    <name type="common">Milkfish</name>
    <name type="synonym">Mugil chanos</name>
    <dbReference type="NCBI Taxonomy" id="29144"/>
    <lineage>
        <taxon>Eukaryota</taxon>
        <taxon>Metazoa</taxon>
        <taxon>Chordata</taxon>
        <taxon>Craniata</taxon>
        <taxon>Vertebrata</taxon>
        <taxon>Euteleostomi</taxon>
        <taxon>Actinopterygii</taxon>
        <taxon>Neopterygii</taxon>
        <taxon>Teleostei</taxon>
        <taxon>Ostariophysi</taxon>
        <taxon>Gonorynchiformes</taxon>
        <taxon>Chanidae</taxon>
        <taxon>Chanos</taxon>
    </lineage>
</organism>
<feature type="repeat" description="ANK" evidence="6">
    <location>
        <begin position="527"/>
        <end position="559"/>
    </location>
</feature>
<dbReference type="PRINTS" id="PR01415">
    <property type="entry name" value="ANKYRIN"/>
</dbReference>
<dbReference type="SUPFAM" id="SSF52113">
    <property type="entry name" value="BRCT domain"/>
    <property type="match status" value="2"/>
</dbReference>
<dbReference type="RefSeq" id="XP_030643481.1">
    <property type="nucleotide sequence ID" value="XM_030787621.1"/>
</dbReference>
<dbReference type="Pfam" id="PF00533">
    <property type="entry name" value="BRCT"/>
    <property type="match status" value="1"/>
</dbReference>
<keyword evidence="1" id="KW-0479">Metal-binding</keyword>
<dbReference type="PROSITE" id="PS50297">
    <property type="entry name" value="ANK_REP_REGION"/>
    <property type="match status" value="3"/>
</dbReference>
<dbReference type="GeneID" id="115823560"/>
<evidence type="ECO:0000259" key="10">
    <source>
        <dbReference type="PROSITE" id="PS50172"/>
    </source>
</evidence>
<dbReference type="GO" id="GO:0085020">
    <property type="term" value="P:protein K6-linked ubiquitination"/>
    <property type="evidence" value="ECO:0007669"/>
    <property type="project" value="TreeGrafter"/>
</dbReference>
<dbReference type="SMART" id="SM00292">
    <property type="entry name" value="BRCT"/>
    <property type="match status" value="2"/>
</dbReference>
<accession>A0A6J2WJG9</accession>
<evidence type="ECO:0000256" key="6">
    <source>
        <dbReference type="PROSITE-ProRule" id="PRU00023"/>
    </source>
</evidence>
<dbReference type="GO" id="GO:0031436">
    <property type="term" value="C:BRCA1-BARD1 complex"/>
    <property type="evidence" value="ECO:0007669"/>
    <property type="project" value="TreeGrafter"/>
</dbReference>
<dbReference type="InterPro" id="IPR036420">
    <property type="entry name" value="BRCT_dom_sf"/>
</dbReference>
<dbReference type="CTD" id="580"/>
<dbReference type="GO" id="GO:0008270">
    <property type="term" value="F:zinc ion binding"/>
    <property type="evidence" value="ECO:0007669"/>
    <property type="project" value="UniProtKB-KW"/>
</dbReference>
<evidence type="ECO:0000256" key="5">
    <source>
        <dbReference type="ARBA" id="ARBA00023043"/>
    </source>
</evidence>
<feature type="repeat" description="ANK" evidence="6">
    <location>
        <begin position="461"/>
        <end position="493"/>
    </location>
</feature>
<feature type="compositionally biased region" description="Polar residues" evidence="8">
    <location>
        <begin position="397"/>
        <end position="412"/>
    </location>
</feature>
<dbReference type="InterPro" id="IPR013083">
    <property type="entry name" value="Znf_RING/FYVE/PHD"/>
</dbReference>
<dbReference type="CDD" id="cd17734">
    <property type="entry name" value="BRCT_Bard1_rpt1"/>
    <property type="match status" value="1"/>
</dbReference>
<dbReference type="PROSITE" id="PS50172">
    <property type="entry name" value="BRCT"/>
    <property type="match status" value="2"/>
</dbReference>
<feature type="compositionally biased region" description="Basic residues" evidence="8">
    <location>
        <begin position="370"/>
        <end position="381"/>
    </location>
</feature>
<evidence type="ECO:0000313" key="11">
    <source>
        <dbReference type="Proteomes" id="UP000504632"/>
    </source>
</evidence>
<keyword evidence="4" id="KW-0862">Zinc</keyword>
<sequence length="827" mass="89984">MAQHDPIERPESGVWKKTREAVAHFRTLLLCSKCSNFMSDPVCLGACDHLLCRSCASPQAGAGCSVCHSPAWVKDIQINRQLSNITELFRNLEALLNPSTKIPGTPTDSSAQLDKTAILKHKKNFKIWFSPKSRKVRCQLEKPVDVASSSKEPATDSDKDVLSSSNDLSVFNFSSSSQESVTSHSPSKGKQDSGQTKRKAKKNGGRVCARANGERKPSTRSQTKQQHKKKRLDDINQQWGFGREGVAEEKDEADENQSGSGENEGRSSKRVSFQCPKSQREETRVTVTQDQTQVHSPTRGILKRGVAKEGDPGSSARSANSACPAQRTDPVSERSASAEGTPTKPPPQGSRTPKRVRRQEGSLSPDSTPKRPRSSTSHGRRPVTERTTELPSPPATPDSSSFTPTRRTTAGQKESPGRSPVAGRNRSPVTPVLRKTSPGELRGSGGRPSQSSPAFLKRNRKGETPLHLAAIKGDVESVKGLLELGADPNLKDNAGWTPLHEACNLGHLGVVEVLLQQGALLNIPGYQNETPLHDAVRNGHTAVAKRLAECGASQNVLNMHGLRPADYAGTQEMKEVLRVSAVEAQPPISPLSSPSSLSKSPGCVRKEDPIAVLGSKLDRTQQNQLTKAAQLFGWNRVESFDSTVTHVIVPDSPMPLTLTALQAVLHGCWILRFSWVTGCLQAGGWTAESEHEAGEAAQRGRENRHSLLPPLFDGCFFYLLGSFRKPPRDELLQLIREGGGRLLNRQPKPDSDVTQTLSAAAYHARPGSDQALCTQYIIYDPQGSYEPQWTRLGKVWSAPSSWLLNCISAFQLLPVPELQSPSKLSSE</sequence>
<dbReference type="SUPFAM" id="SSF48403">
    <property type="entry name" value="Ankyrin repeat"/>
    <property type="match status" value="1"/>
</dbReference>
<evidence type="ECO:0000259" key="9">
    <source>
        <dbReference type="PROSITE" id="PS50089"/>
    </source>
</evidence>
<dbReference type="Gene3D" id="3.40.50.10190">
    <property type="entry name" value="BRCT domain"/>
    <property type="match status" value="2"/>
</dbReference>
<evidence type="ECO:0000256" key="1">
    <source>
        <dbReference type="ARBA" id="ARBA00022723"/>
    </source>
</evidence>
<evidence type="ECO:0000313" key="12">
    <source>
        <dbReference type="RefSeq" id="XP_030643481.1"/>
    </source>
</evidence>
<dbReference type="PROSITE" id="PS00518">
    <property type="entry name" value="ZF_RING_1"/>
    <property type="match status" value="1"/>
</dbReference>
<dbReference type="Proteomes" id="UP000504632">
    <property type="component" value="Chromosome 10"/>
</dbReference>
<dbReference type="Gene3D" id="1.25.40.20">
    <property type="entry name" value="Ankyrin repeat-containing domain"/>
    <property type="match status" value="1"/>
</dbReference>
<dbReference type="PROSITE" id="PS50088">
    <property type="entry name" value="ANK_REPEAT"/>
    <property type="match status" value="3"/>
</dbReference>
<dbReference type="InterPro" id="IPR001357">
    <property type="entry name" value="BRCT_dom"/>
</dbReference>
<dbReference type="Gene3D" id="3.30.40.10">
    <property type="entry name" value="Zinc/RING finger domain, C3HC4 (zinc finger)"/>
    <property type="match status" value="1"/>
</dbReference>
<dbReference type="InterPro" id="IPR002110">
    <property type="entry name" value="Ankyrin_rpt"/>
</dbReference>
<feature type="repeat" description="ANK" evidence="6">
    <location>
        <begin position="494"/>
        <end position="526"/>
    </location>
</feature>
<dbReference type="Pfam" id="PF12796">
    <property type="entry name" value="Ank_2"/>
    <property type="match status" value="1"/>
</dbReference>
<evidence type="ECO:0000256" key="7">
    <source>
        <dbReference type="PROSITE-ProRule" id="PRU00175"/>
    </source>
</evidence>
<feature type="domain" description="BRCT" evidence="10">
    <location>
        <begin position="707"/>
        <end position="820"/>
    </location>
</feature>
<dbReference type="InterPro" id="IPR039503">
    <property type="entry name" value="BARD1_Znf-RING"/>
</dbReference>
<keyword evidence="2" id="KW-0677">Repeat</keyword>
<proteinExistence type="predicted"/>
<dbReference type="GO" id="GO:0004842">
    <property type="term" value="F:ubiquitin-protein transferase activity"/>
    <property type="evidence" value="ECO:0007669"/>
    <property type="project" value="TreeGrafter"/>
</dbReference>
<feature type="domain" description="RING-type" evidence="9">
    <location>
        <begin position="31"/>
        <end position="68"/>
    </location>
</feature>
<dbReference type="InterPro" id="IPR001841">
    <property type="entry name" value="Znf_RING"/>
</dbReference>
<protein>
    <submittedName>
        <fullName evidence="12">BRCA1-associated RING domain protein 1</fullName>
    </submittedName>
</protein>
<feature type="compositionally biased region" description="Low complexity" evidence="8">
    <location>
        <begin position="285"/>
        <end position="294"/>
    </location>
</feature>
<feature type="region of interest" description="Disordered" evidence="8">
    <location>
        <begin position="144"/>
        <end position="163"/>
    </location>
</feature>
<evidence type="ECO:0000256" key="3">
    <source>
        <dbReference type="ARBA" id="ARBA00022771"/>
    </source>
</evidence>
<name>A0A6J2WJG9_CHACN</name>
<keyword evidence="5 6" id="KW-0040">ANK repeat</keyword>
<dbReference type="PANTHER" id="PTHR24171">
    <property type="entry name" value="ANKYRIN REPEAT DOMAIN-CONTAINING PROTEIN 39-RELATED"/>
    <property type="match status" value="1"/>
</dbReference>
<reference evidence="12" key="1">
    <citation type="submission" date="2025-08" db="UniProtKB">
        <authorList>
            <consortium name="RefSeq"/>
        </authorList>
    </citation>
    <scope>IDENTIFICATION</scope>
</reference>
<dbReference type="InterPro" id="IPR017907">
    <property type="entry name" value="Znf_RING_CS"/>
</dbReference>
<dbReference type="CDD" id="cd17720">
    <property type="entry name" value="BRCT_Bard1_rpt2"/>
    <property type="match status" value="1"/>
</dbReference>
<keyword evidence="3 7" id="KW-0863">Zinc-finger</keyword>
<keyword evidence="11" id="KW-1185">Reference proteome</keyword>
<dbReference type="PROSITE" id="PS50089">
    <property type="entry name" value="ZF_RING_2"/>
    <property type="match status" value="1"/>
</dbReference>
<dbReference type="GO" id="GO:0070531">
    <property type="term" value="C:BRCA1-A complex"/>
    <property type="evidence" value="ECO:0007669"/>
    <property type="project" value="TreeGrafter"/>
</dbReference>
<evidence type="ECO:0000256" key="4">
    <source>
        <dbReference type="ARBA" id="ARBA00022833"/>
    </source>
</evidence>
<dbReference type="AlphaFoldDB" id="A0A6J2WJG9"/>
<evidence type="ECO:0000256" key="8">
    <source>
        <dbReference type="SAM" id="MobiDB-lite"/>
    </source>
</evidence>
<dbReference type="SUPFAM" id="SSF57850">
    <property type="entry name" value="RING/U-box"/>
    <property type="match status" value="1"/>
</dbReference>
<dbReference type="InParanoid" id="A0A6J2WJG9"/>
<feature type="compositionally biased region" description="Low complexity" evidence="8">
    <location>
        <begin position="175"/>
        <end position="186"/>
    </location>
</feature>
<dbReference type="SMART" id="SM00248">
    <property type="entry name" value="ANK"/>
    <property type="match status" value="3"/>
</dbReference>
<feature type="domain" description="BRCT" evidence="10">
    <location>
        <begin position="610"/>
        <end position="683"/>
    </location>
</feature>
<gene>
    <name evidence="12" type="primary">bard1</name>
</gene>
<dbReference type="Pfam" id="PF14835">
    <property type="entry name" value="zf-RING_6"/>
    <property type="match status" value="1"/>
</dbReference>
<dbReference type="PANTHER" id="PTHR24171:SF8">
    <property type="entry name" value="BRCA1-ASSOCIATED RING DOMAIN PROTEIN 1"/>
    <property type="match status" value="1"/>
</dbReference>
<evidence type="ECO:0000256" key="2">
    <source>
        <dbReference type="ARBA" id="ARBA00022737"/>
    </source>
</evidence>